<dbReference type="InterPro" id="IPR032710">
    <property type="entry name" value="NTF2-like_dom_sf"/>
</dbReference>
<reference evidence="3" key="1">
    <citation type="journal article" date="2019" name="Int. J. Syst. Evol. Microbiol.">
        <title>The Global Catalogue of Microorganisms (GCM) 10K type strain sequencing project: providing services to taxonomists for standard genome sequencing and annotation.</title>
        <authorList>
            <consortium name="The Broad Institute Genomics Platform"/>
            <consortium name="The Broad Institute Genome Sequencing Center for Infectious Disease"/>
            <person name="Wu L."/>
            <person name="Ma J."/>
        </authorList>
    </citation>
    <scope>NUCLEOTIDE SEQUENCE [LARGE SCALE GENOMIC DNA]</scope>
    <source>
        <strain evidence="3">JCM 16112</strain>
    </source>
</reference>
<evidence type="ECO:0000313" key="2">
    <source>
        <dbReference type="EMBL" id="GAA0877064.1"/>
    </source>
</evidence>
<organism evidence="2 3">
    <name type="scientific">Algoriphagus jejuensis</name>
    <dbReference type="NCBI Taxonomy" id="419934"/>
    <lineage>
        <taxon>Bacteria</taxon>
        <taxon>Pseudomonadati</taxon>
        <taxon>Bacteroidota</taxon>
        <taxon>Cytophagia</taxon>
        <taxon>Cytophagales</taxon>
        <taxon>Cyclobacteriaceae</taxon>
        <taxon>Algoriphagus</taxon>
    </lineage>
</organism>
<dbReference type="Pfam" id="PF12680">
    <property type="entry name" value="SnoaL_2"/>
    <property type="match status" value="1"/>
</dbReference>
<evidence type="ECO:0000259" key="1">
    <source>
        <dbReference type="Pfam" id="PF12680"/>
    </source>
</evidence>
<dbReference type="Gene3D" id="3.10.450.50">
    <property type="match status" value="1"/>
</dbReference>
<comment type="caution">
    <text evidence="2">The sequence shown here is derived from an EMBL/GenBank/DDBJ whole genome shotgun (WGS) entry which is preliminary data.</text>
</comment>
<dbReference type="EMBL" id="BAAAFI010000001">
    <property type="protein sequence ID" value="GAA0877064.1"/>
    <property type="molecule type" value="Genomic_DNA"/>
</dbReference>
<accession>A0ABN1MVE1</accession>
<dbReference type="RefSeq" id="WP_343847754.1">
    <property type="nucleotide sequence ID" value="NZ_BAAAFI010000001.1"/>
</dbReference>
<proteinExistence type="predicted"/>
<evidence type="ECO:0000313" key="3">
    <source>
        <dbReference type="Proteomes" id="UP001500469"/>
    </source>
</evidence>
<dbReference type="InterPro" id="IPR037401">
    <property type="entry name" value="SnoaL-like"/>
</dbReference>
<feature type="domain" description="SnoaL-like" evidence="1">
    <location>
        <begin position="10"/>
        <end position="105"/>
    </location>
</feature>
<keyword evidence="3" id="KW-1185">Reference proteome</keyword>
<name>A0ABN1MVE1_9BACT</name>
<dbReference type="Proteomes" id="UP001500469">
    <property type="component" value="Unassembled WGS sequence"/>
</dbReference>
<protein>
    <recommendedName>
        <fullName evidence="1">SnoaL-like domain-containing protein</fullName>
    </recommendedName>
</protein>
<dbReference type="SUPFAM" id="SSF54427">
    <property type="entry name" value="NTF2-like"/>
    <property type="match status" value="1"/>
</dbReference>
<sequence length="117" mass="13040">MSKEEIAVSFSNGEFDKIIEHLSDEADWEIVGDIKFIGKPAIVENCTQVSAYFRSVNTTFTTLNVIVQDNKVVVNGTGKFTRDSQVLSFVAACDLYEFDNNGKILNITSYCIPTEET</sequence>
<gene>
    <name evidence="2" type="ORF">GCM10009119_00320</name>
</gene>